<dbReference type="PANTHER" id="PTHR33799:SF1">
    <property type="entry name" value="PTS SYSTEM MANNOSE-SPECIFIC EIIAB COMPONENT-RELATED"/>
    <property type="match status" value="1"/>
</dbReference>
<gene>
    <name evidence="9" type="ORF">SAMN02745170_02159</name>
</gene>
<protein>
    <submittedName>
        <fullName evidence="9">PTS system, mannose-specific IIA component</fullName>
    </submittedName>
</protein>
<dbReference type="CDD" id="cd00006">
    <property type="entry name" value="PTS_IIA_man"/>
    <property type="match status" value="1"/>
</dbReference>
<evidence type="ECO:0000313" key="10">
    <source>
        <dbReference type="Proteomes" id="UP000322917"/>
    </source>
</evidence>
<dbReference type="EMBL" id="FQZD01000015">
    <property type="protein sequence ID" value="SHJ28060.1"/>
    <property type="molecule type" value="Genomic_DNA"/>
</dbReference>
<sequence>MVGILIATHGEFAAGVLNAAELILGKQKKCKALSLFQGDDITAFGKLICRSVAELDDGDGVLIFTDLFLASPSNQVAANYPQLKGHKFKTITGVNLPMLLEAIGQRSAGEDLEDTAAASMLSGQNGIRDLLVELSTNKA</sequence>
<evidence type="ECO:0000256" key="6">
    <source>
        <dbReference type="ARBA" id="ARBA00022683"/>
    </source>
</evidence>
<evidence type="ECO:0000256" key="2">
    <source>
        <dbReference type="ARBA" id="ARBA00022448"/>
    </source>
</evidence>
<accession>A0A1M6I0Z8</accession>
<keyword evidence="3" id="KW-0963">Cytoplasm</keyword>
<keyword evidence="2" id="KW-0813">Transport</keyword>
<dbReference type="GO" id="GO:0016301">
    <property type="term" value="F:kinase activity"/>
    <property type="evidence" value="ECO:0007669"/>
    <property type="project" value="UniProtKB-KW"/>
</dbReference>
<dbReference type="Proteomes" id="UP000322917">
    <property type="component" value="Unassembled WGS sequence"/>
</dbReference>
<keyword evidence="5" id="KW-0808">Transferase</keyword>
<dbReference type="InterPro" id="IPR004701">
    <property type="entry name" value="PTS_EIIA_man-typ"/>
</dbReference>
<dbReference type="SUPFAM" id="SSF53062">
    <property type="entry name" value="PTS system fructose IIA component-like"/>
    <property type="match status" value="1"/>
</dbReference>
<dbReference type="RefSeq" id="WP_149734902.1">
    <property type="nucleotide sequence ID" value="NZ_FQZD01000015.1"/>
</dbReference>
<dbReference type="AlphaFoldDB" id="A0A1M6I0Z8"/>
<evidence type="ECO:0000256" key="4">
    <source>
        <dbReference type="ARBA" id="ARBA00022597"/>
    </source>
</evidence>
<evidence type="ECO:0000256" key="3">
    <source>
        <dbReference type="ARBA" id="ARBA00022490"/>
    </source>
</evidence>
<keyword evidence="7" id="KW-0418">Kinase</keyword>
<comment type="subcellular location">
    <subcellularLocation>
        <location evidence="1">Cytoplasm</location>
    </subcellularLocation>
</comment>
<evidence type="ECO:0000259" key="8">
    <source>
        <dbReference type="PROSITE" id="PS51096"/>
    </source>
</evidence>
<dbReference type="PANTHER" id="PTHR33799">
    <property type="entry name" value="PTS PERMEASE-RELATED-RELATED"/>
    <property type="match status" value="1"/>
</dbReference>
<dbReference type="Gene3D" id="3.40.50.510">
    <property type="entry name" value="Phosphotransferase system, mannose-type IIA component"/>
    <property type="match status" value="1"/>
</dbReference>
<dbReference type="InterPro" id="IPR051471">
    <property type="entry name" value="Bacterial_PTS_sugar_comp"/>
</dbReference>
<dbReference type="InterPro" id="IPR036662">
    <property type="entry name" value="PTS_EIIA_man-typ_sf"/>
</dbReference>
<evidence type="ECO:0000313" key="9">
    <source>
        <dbReference type="EMBL" id="SHJ28060.1"/>
    </source>
</evidence>
<reference evidence="9 10" key="1">
    <citation type="submission" date="2016-11" db="EMBL/GenBank/DDBJ databases">
        <authorList>
            <person name="Varghese N."/>
            <person name="Submissions S."/>
        </authorList>
    </citation>
    <scope>NUCLEOTIDE SEQUENCE [LARGE SCALE GENOMIC DNA]</scope>
    <source>
        <strain evidence="9 10">DSM 15287</strain>
    </source>
</reference>
<keyword evidence="4" id="KW-0762">Sugar transport</keyword>
<dbReference type="GO" id="GO:0016020">
    <property type="term" value="C:membrane"/>
    <property type="evidence" value="ECO:0007669"/>
    <property type="project" value="InterPro"/>
</dbReference>
<evidence type="ECO:0000256" key="5">
    <source>
        <dbReference type="ARBA" id="ARBA00022679"/>
    </source>
</evidence>
<dbReference type="GO" id="GO:0005737">
    <property type="term" value="C:cytoplasm"/>
    <property type="evidence" value="ECO:0007669"/>
    <property type="project" value="UniProtKB-SubCell"/>
</dbReference>
<organism evidence="9 10">
    <name type="scientific">Propionispora hippei DSM 15287</name>
    <dbReference type="NCBI Taxonomy" id="1123003"/>
    <lineage>
        <taxon>Bacteria</taxon>
        <taxon>Bacillati</taxon>
        <taxon>Bacillota</taxon>
        <taxon>Negativicutes</taxon>
        <taxon>Selenomonadales</taxon>
        <taxon>Sporomusaceae</taxon>
        <taxon>Propionispora</taxon>
    </lineage>
</organism>
<dbReference type="PROSITE" id="PS51096">
    <property type="entry name" value="PTS_EIIA_TYPE_4"/>
    <property type="match status" value="1"/>
</dbReference>
<evidence type="ECO:0000256" key="1">
    <source>
        <dbReference type="ARBA" id="ARBA00004496"/>
    </source>
</evidence>
<feature type="domain" description="PTS EIIA type-4" evidence="8">
    <location>
        <begin position="1"/>
        <end position="127"/>
    </location>
</feature>
<dbReference type="OrthoDB" id="9799827at2"/>
<dbReference type="GO" id="GO:0009401">
    <property type="term" value="P:phosphoenolpyruvate-dependent sugar phosphotransferase system"/>
    <property type="evidence" value="ECO:0007669"/>
    <property type="project" value="UniProtKB-KW"/>
</dbReference>
<dbReference type="InterPro" id="IPR033887">
    <property type="entry name" value="PTS_IIA_man"/>
</dbReference>
<proteinExistence type="predicted"/>
<name>A0A1M6I0Z8_9FIRM</name>
<keyword evidence="10" id="KW-1185">Reference proteome</keyword>
<keyword evidence="6" id="KW-0598">Phosphotransferase system</keyword>
<evidence type="ECO:0000256" key="7">
    <source>
        <dbReference type="ARBA" id="ARBA00022777"/>
    </source>
</evidence>
<dbReference type="Pfam" id="PF03610">
    <property type="entry name" value="EIIA-man"/>
    <property type="match status" value="1"/>
</dbReference>